<comment type="similarity">
    <text evidence="1 5">Belongs to the iron/ascorbate-dependent oxidoreductase family.</text>
</comment>
<gene>
    <name evidence="8" type="primary">LOC105043106</name>
</gene>
<dbReference type="Pfam" id="PF03171">
    <property type="entry name" value="2OG-FeII_Oxy"/>
    <property type="match status" value="1"/>
</dbReference>
<evidence type="ECO:0000259" key="6">
    <source>
        <dbReference type="PROSITE" id="PS51471"/>
    </source>
</evidence>
<dbReference type="InterPro" id="IPR005123">
    <property type="entry name" value="Oxoglu/Fe-dep_dioxygenase_dom"/>
</dbReference>
<evidence type="ECO:0000256" key="1">
    <source>
        <dbReference type="ARBA" id="ARBA00008056"/>
    </source>
</evidence>
<name>A0A6J0PGG6_ELAGV</name>
<dbReference type="InterPro" id="IPR027443">
    <property type="entry name" value="IPNS-like_sf"/>
</dbReference>
<dbReference type="AlphaFoldDB" id="A0A6J0PGG6"/>
<dbReference type="SUPFAM" id="SSF51197">
    <property type="entry name" value="Clavaminate synthase-like"/>
    <property type="match status" value="1"/>
</dbReference>
<evidence type="ECO:0000256" key="5">
    <source>
        <dbReference type="RuleBase" id="RU003682"/>
    </source>
</evidence>
<dbReference type="Proteomes" id="UP000504607">
    <property type="component" value="Chromosome 4"/>
</dbReference>
<keyword evidence="3 5" id="KW-0560">Oxidoreductase</keyword>
<dbReference type="RefSeq" id="XP_019705326.1">
    <property type="nucleotide sequence ID" value="XM_019849767.2"/>
</dbReference>
<dbReference type="InterPro" id="IPR026992">
    <property type="entry name" value="DIOX_N"/>
</dbReference>
<dbReference type="Pfam" id="PF14226">
    <property type="entry name" value="DIOX_N"/>
    <property type="match status" value="1"/>
</dbReference>
<dbReference type="PANTHER" id="PTHR10209">
    <property type="entry name" value="OXIDOREDUCTASE, 2OG-FE II OXYGENASE FAMILY PROTEIN"/>
    <property type="match status" value="1"/>
</dbReference>
<evidence type="ECO:0000313" key="8">
    <source>
        <dbReference type="RefSeq" id="XP_019705326.1"/>
    </source>
</evidence>
<dbReference type="Gene3D" id="2.60.120.330">
    <property type="entry name" value="B-lactam Antibiotic, Isopenicillin N Synthase, Chain"/>
    <property type="match status" value="1"/>
</dbReference>
<keyword evidence="7" id="KW-1185">Reference proteome</keyword>
<proteinExistence type="inferred from homology"/>
<dbReference type="GO" id="GO:0046872">
    <property type="term" value="F:metal ion binding"/>
    <property type="evidence" value="ECO:0007669"/>
    <property type="project" value="UniProtKB-KW"/>
</dbReference>
<keyword evidence="4 5" id="KW-0408">Iron</keyword>
<evidence type="ECO:0000313" key="7">
    <source>
        <dbReference type="Proteomes" id="UP000504607"/>
    </source>
</evidence>
<protein>
    <submittedName>
        <fullName evidence="8">1-aminocyclopropane-1-carboxylate oxidase homolog 1-like</fullName>
    </submittedName>
</protein>
<dbReference type="InterPro" id="IPR044861">
    <property type="entry name" value="IPNS-like_FE2OG_OXY"/>
</dbReference>
<accession>A0A6J0PGG6</accession>
<dbReference type="PANTHER" id="PTHR10209:SF751">
    <property type="entry name" value="OS06G0255100 PROTEIN"/>
    <property type="match status" value="1"/>
</dbReference>
<keyword evidence="2 5" id="KW-0479">Metal-binding</keyword>
<dbReference type="PROSITE" id="PS51471">
    <property type="entry name" value="FE2OG_OXY"/>
    <property type="match status" value="1"/>
</dbReference>
<evidence type="ECO:0000256" key="2">
    <source>
        <dbReference type="ARBA" id="ARBA00022723"/>
    </source>
</evidence>
<reference evidence="8" key="1">
    <citation type="submission" date="2025-08" db="UniProtKB">
        <authorList>
            <consortium name="RefSeq"/>
        </authorList>
    </citation>
    <scope>IDENTIFICATION</scope>
</reference>
<dbReference type="GO" id="GO:0051213">
    <property type="term" value="F:dioxygenase activity"/>
    <property type="evidence" value="ECO:0007669"/>
    <property type="project" value="UniProtKB-ARBA"/>
</dbReference>
<evidence type="ECO:0000256" key="4">
    <source>
        <dbReference type="ARBA" id="ARBA00023004"/>
    </source>
</evidence>
<sequence>MAAMAAGDEAHPGYDRAKELKEFDDTKAGVKGLLECGVARIPRIFITPPEDRPKPSSGPPTVLQVPVIDLQAIDDASRRKEIVKQVCDASKTWGFFQVVNHGIPIGILEDMLEGGRKFHEQDKEERAKYYSRDRMKKVMYLTNFDFYKSRAANWRDTLSCFFDDALDINDIPSVCREVMLNYRERVLDVANVVGQLLSEALGLSPSFLNNINYNKVQRLLAHYYPPCPEPELTFGISKHADPTFITMLLQDNHGGLQVLHQNNWVDVSPMHGALVVNIGGLLQLVSNDMFKSVEHRVLASREGPRVSVALFCYPSFHEQKLYGPIKELLSDENPPKYRELLVQDYINYYISKELTGESLLDHFKLGHEK</sequence>
<evidence type="ECO:0000256" key="3">
    <source>
        <dbReference type="ARBA" id="ARBA00023002"/>
    </source>
</evidence>
<feature type="domain" description="Fe2OG dioxygenase" evidence="6">
    <location>
        <begin position="215"/>
        <end position="314"/>
    </location>
</feature>
<dbReference type="OrthoDB" id="288590at2759"/>
<dbReference type="FunFam" id="2.60.120.330:FF:000005">
    <property type="entry name" value="1-aminocyclopropane-1-carboxylate oxidase homolog 1"/>
    <property type="match status" value="1"/>
</dbReference>
<dbReference type="InParanoid" id="A0A6J0PGG6"/>
<organism evidence="7 8">
    <name type="scientific">Elaeis guineensis var. tenera</name>
    <name type="common">Oil palm</name>
    <dbReference type="NCBI Taxonomy" id="51953"/>
    <lineage>
        <taxon>Eukaryota</taxon>
        <taxon>Viridiplantae</taxon>
        <taxon>Streptophyta</taxon>
        <taxon>Embryophyta</taxon>
        <taxon>Tracheophyta</taxon>
        <taxon>Spermatophyta</taxon>
        <taxon>Magnoliopsida</taxon>
        <taxon>Liliopsida</taxon>
        <taxon>Arecaceae</taxon>
        <taxon>Arecoideae</taxon>
        <taxon>Cocoseae</taxon>
        <taxon>Elaeidinae</taxon>
        <taxon>Elaeis</taxon>
    </lineage>
</organism>